<evidence type="ECO:0000256" key="1">
    <source>
        <dbReference type="SAM" id="SignalP"/>
    </source>
</evidence>
<name>A0A0R3AFD8_9PSED</name>
<dbReference type="Gene3D" id="3.40.50.1980">
    <property type="entry name" value="Nitrogenase molybdenum iron protein domain"/>
    <property type="match status" value="2"/>
</dbReference>
<dbReference type="Pfam" id="PF01497">
    <property type="entry name" value="Peripla_BP_2"/>
    <property type="match status" value="1"/>
</dbReference>
<dbReference type="PANTHER" id="PTHR30535">
    <property type="entry name" value="VITAMIN B12-BINDING PROTEIN"/>
    <property type="match status" value="1"/>
</dbReference>
<evidence type="ECO:0000259" key="2">
    <source>
        <dbReference type="PROSITE" id="PS50983"/>
    </source>
</evidence>
<dbReference type="Proteomes" id="UP000050852">
    <property type="component" value="Unassembled WGS sequence"/>
</dbReference>
<proteinExistence type="predicted"/>
<organism evidence="3 4">
    <name type="scientific">Pseudomonas paralactis</name>
    <dbReference type="NCBI Taxonomy" id="1615673"/>
    <lineage>
        <taxon>Bacteria</taxon>
        <taxon>Pseudomonadati</taxon>
        <taxon>Pseudomonadota</taxon>
        <taxon>Gammaproteobacteria</taxon>
        <taxon>Pseudomonadales</taxon>
        <taxon>Pseudomonadaceae</taxon>
        <taxon>Pseudomonas</taxon>
    </lineage>
</organism>
<gene>
    <name evidence="3" type="ORF">TX23_22140</name>
</gene>
<dbReference type="OrthoDB" id="9797850at2"/>
<feature type="signal peptide" evidence="1">
    <location>
        <begin position="1"/>
        <end position="19"/>
    </location>
</feature>
<dbReference type="RefSeq" id="WP_057704024.1">
    <property type="nucleotide sequence ID" value="NZ_JYLN01000010.1"/>
</dbReference>
<feature type="domain" description="Fe/B12 periplasmic-binding" evidence="2">
    <location>
        <begin position="38"/>
        <end position="309"/>
    </location>
</feature>
<dbReference type="PANTHER" id="PTHR30535:SF7">
    <property type="entry name" value="IRON(III) DICITRATE-BINDING PROTEIN"/>
    <property type="match status" value="1"/>
</dbReference>
<protein>
    <submittedName>
        <fullName evidence="3">Iron ABC transporter substrate-binding protein</fullName>
    </submittedName>
</protein>
<evidence type="ECO:0000313" key="4">
    <source>
        <dbReference type="Proteomes" id="UP000050852"/>
    </source>
</evidence>
<sequence>MKSPWLCVGALLCAAPVLADSYRNCAQTWTLPHSPPSRIVALNQHAADLLLALDAGPSLVGVAYLDDDGKAHRRGKYFEVPVIAGKYPSGEMLYAQKPDLVVGGFASAFGDGVTSRTGLADNGVASYLLESACAGHTLDYFRHIRQDLRTLGDLLHKSRRAQTLIDALDADLLQARKMADATRTVSVFYLDSEVNGLDSEGQRGFVTALLAASGARNVLADIPLSRVTVSRETLLIKDPDILLLADALWSPASRKRQLLTTDPVLSTLRAVRENRMIDVAFTHLVPGVGSGQVARELARELHGIPCPPAGLVLD</sequence>
<evidence type="ECO:0000313" key="3">
    <source>
        <dbReference type="EMBL" id="KRP69611.1"/>
    </source>
</evidence>
<comment type="caution">
    <text evidence="3">The sequence shown here is derived from an EMBL/GenBank/DDBJ whole genome shotgun (WGS) entry which is preliminary data.</text>
</comment>
<dbReference type="AlphaFoldDB" id="A0A0R3AFD8"/>
<reference evidence="3 4" key="1">
    <citation type="submission" date="2015-02" db="EMBL/GenBank/DDBJ databases">
        <title>Two Pseudomonas sp. nov., isolated from raw milk.</title>
        <authorList>
            <person name="Wenning M."/>
            <person name="von Neubeck M."/>
            <person name="Huptas C."/>
            <person name="Scherer S."/>
        </authorList>
    </citation>
    <scope>NUCLEOTIDE SEQUENCE [LARGE SCALE GENOMIC DNA]</scope>
    <source>
        <strain evidence="3 4">DSM 29164</strain>
    </source>
</reference>
<dbReference type="SUPFAM" id="SSF53807">
    <property type="entry name" value="Helical backbone' metal receptor"/>
    <property type="match status" value="1"/>
</dbReference>
<accession>A0A0R3AFD8</accession>
<dbReference type="InterPro" id="IPR002491">
    <property type="entry name" value="ABC_transptr_periplasmic_BD"/>
</dbReference>
<dbReference type="PROSITE" id="PS50983">
    <property type="entry name" value="FE_B12_PBP"/>
    <property type="match status" value="1"/>
</dbReference>
<feature type="chain" id="PRO_5006431639" evidence="1">
    <location>
        <begin position="20"/>
        <end position="314"/>
    </location>
</feature>
<dbReference type="EMBL" id="JYLN01000010">
    <property type="protein sequence ID" value="KRP69611.1"/>
    <property type="molecule type" value="Genomic_DNA"/>
</dbReference>
<dbReference type="InterPro" id="IPR050902">
    <property type="entry name" value="ABC_Transporter_SBP"/>
</dbReference>
<dbReference type="PATRIC" id="fig|1615673.3.peg.19"/>
<keyword evidence="1" id="KW-0732">Signal</keyword>